<evidence type="ECO:0000256" key="7">
    <source>
        <dbReference type="ARBA" id="ARBA00023098"/>
    </source>
</evidence>
<keyword evidence="9" id="KW-1208">Phospholipid metabolism</keyword>
<dbReference type="Gene3D" id="1.20.1090.10">
    <property type="entry name" value="Dehydroquinate synthase-like - alpha domain"/>
    <property type="match status" value="1"/>
</dbReference>
<dbReference type="Proteomes" id="UP001652442">
    <property type="component" value="Unassembled WGS sequence"/>
</dbReference>
<gene>
    <name evidence="10" type="ORF">OCV88_05480</name>
</gene>
<keyword evidence="5" id="KW-0560">Oxidoreductase</keyword>
<organism evidence="10 11">
    <name type="scientific">Brotonthovivens ammoniilytica</name>
    <dbReference type="NCBI Taxonomy" id="2981725"/>
    <lineage>
        <taxon>Bacteria</taxon>
        <taxon>Bacillati</taxon>
        <taxon>Bacillota</taxon>
        <taxon>Clostridia</taxon>
        <taxon>Lachnospirales</taxon>
        <taxon>Lachnospiraceae</taxon>
        <taxon>Brotonthovivens</taxon>
    </lineage>
</organism>
<keyword evidence="4" id="KW-0521">NADP</keyword>
<evidence type="ECO:0000256" key="5">
    <source>
        <dbReference type="ARBA" id="ARBA00023002"/>
    </source>
</evidence>
<evidence type="ECO:0000256" key="9">
    <source>
        <dbReference type="ARBA" id="ARBA00023264"/>
    </source>
</evidence>
<dbReference type="InterPro" id="IPR016205">
    <property type="entry name" value="Glycerol_DH"/>
</dbReference>
<evidence type="ECO:0000256" key="3">
    <source>
        <dbReference type="ARBA" id="ARBA00022723"/>
    </source>
</evidence>
<keyword evidence="11" id="KW-1185">Reference proteome</keyword>
<protein>
    <submittedName>
        <fullName evidence="10">Sn-glycerol-1-phosphate dehydrogenase</fullName>
    </submittedName>
</protein>
<dbReference type="PANTHER" id="PTHR43616">
    <property type="entry name" value="GLYCEROL DEHYDROGENASE"/>
    <property type="match status" value="1"/>
</dbReference>
<dbReference type="CDD" id="cd08175">
    <property type="entry name" value="G1PDH"/>
    <property type="match status" value="1"/>
</dbReference>
<proteinExistence type="predicted"/>
<evidence type="ECO:0000256" key="1">
    <source>
        <dbReference type="ARBA" id="ARBA00022490"/>
    </source>
</evidence>
<dbReference type="Gene3D" id="3.40.50.1970">
    <property type="match status" value="1"/>
</dbReference>
<dbReference type="PANTHER" id="PTHR43616:SF5">
    <property type="entry name" value="GLYCEROL DEHYDROGENASE 1"/>
    <property type="match status" value="1"/>
</dbReference>
<keyword evidence="8" id="KW-0594">Phospholipid biosynthesis</keyword>
<sequence length="427" mass="47625">MDIDLGHLRKPCVCGREHKLQVREIYVEPGAVSHLMDILENFQNPVLICDSNTRAAAEPFLEEEYKDYPVIELNPEGLTADNESVEKVLTQVDFCDRGCSAVPVDILVAIGAGTIHELTRYCANEHGIPFVSIPTAASGDSFASTVAAITWDGMKKTLPAAAPEWILADTDIFSAAPYKLTAAGISDVLGKYTALLDWRVSHLLTDEYICEEICEMEEDMIRDIRHELDDIRDGDKDAMEKLMYALIFSGLAMQMAGTSRPVSGAEHHVAHLLDMESGKCAKPVLHGEKVSVGLLLVIEEYKKLAGWIRAKRTVVQSETLKGLEYGLLEKVFGKETVLEEILAENTPNPLEDIDLERFEESLEKIADLIDDLPETEQLRNKMKKAGCITTLSEIQMTEGQKEDILHVSPYVRSRLTLLRLMKLIEVR</sequence>
<dbReference type="SUPFAM" id="SSF56796">
    <property type="entry name" value="Dehydroquinate synthase-like"/>
    <property type="match status" value="1"/>
</dbReference>
<dbReference type="InterPro" id="IPR032837">
    <property type="entry name" value="G1PDH"/>
</dbReference>
<accession>A0ABT2TJD6</accession>
<evidence type="ECO:0000256" key="4">
    <source>
        <dbReference type="ARBA" id="ARBA00022857"/>
    </source>
</evidence>
<dbReference type="Pfam" id="PF13685">
    <property type="entry name" value="Fe-ADH_2"/>
    <property type="match status" value="1"/>
</dbReference>
<keyword evidence="1" id="KW-0963">Cytoplasm</keyword>
<evidence type="ECO:0000313" key="11">
    <source>
        <dbReference type="Proteomes" id="UP001652442"/>
    </source>
</evidence>
<keyword evidence="3" id="KW-0479">Metal-binding</keyword>
<evidence type="ECO:0000256" key="6">
    <source>
        <dbReference type="ARBA" id="ARBA00023027"/>
    </source>
</evidence>
<keyword evidence="7" id="KW-0443">Lipid metabolism</keyword>
<name>A0ABT2TJD6_9FIRM</name>
<dbReference type="RefSeq" id="WP_158424573.1">
    <property type="nucleotide sequence ID" value="NZ_JAOQJQ010000002.1"/>
</dbReference>
<comment type="caution">
    <text evidence="10">The sequence shown here is derived from an EMBL/GenBank/DDBJ whole genome shotgun (WGS) entry which is preliminary data.</text>
</comment>
<dbReference type="EMBL" id="JAOQJQ010000002">
    <property type="protein sequence ID" value="MCU6761791.1"/>
    <property type="molecule type" value="Genomic_DNA"/>
</dbReference>
<reference evidence="10 11" key="1">
    <citation type="journal article" date="2021" name="ISME Commun">
        <title>Automated analysis of genomic sequences facilitates high-throughput and comprehensive description of bacteria.</title>
        <authorList>
            <person name="Hitch T.C.A."/>
        </authorList>
    </citation>
    <scope>NUCLEOTIDE SEQUENCE [LARGE SCALE GENOMIC DNA]</scope>
    <source>
        <strain evidence="10 11">Sanger_109</strain>
    </source>
</reference>
<keyword evidence="6" id="KW-0520">NAD</keyword>
<keyword evidence="2" id="KW-0444">Lipid biosynthesis</keyword>
<evidence type="ECO:0000256" key="8">
    <source>
        <dbReference type="ARBA" id="ARBA00023209"/>
    </source>
</evidence>
<evidence type="ECO:0000313" key="10">
    <source>
        <dbReference type="EMBL" id="MCU6761791.1"/>
    </source>
</evidence>
<evidence type="ECO:0000256" key="2">
    <source>
        <dbReference type="ARBA" id="ARBA00022516"/>
    </source>
</evidence>